<accession>C5D6V9</accession>
<organism evidence="1">
    <name type="scientific">Geobacillus sp. (strain WCH70)</name>
    <dbReference type="NCBI Taxonomy" id="471223"/>
    <lineage>
        <taxon>Bacteria</taxon>
        <taxon>Bacillati</taxon>
        <taxon>Bacillota</taxon>
        <taxon>Bacilli</taxon>
        <taxon>Bacillales</taxon>
        <taxon>Anoxybacillaceae</taxon>
        <taxon>Geobacillus</taxon>
    </lineage>
</organism>
<proteinExistence type="predicted"/>
<sequence>MGRIVQFHRSFGIASEVGEVHVSYAFERTIFAGWDGKTTFYLYHEDNS</sequence>
<evidence type="ECO:0000313" key="1">
    <source>
        <dbReference type="EMBL" id="ACS25498.1"/>
    </source>
</evidence>
<name>C5D6V9_GEOSW</name>
<reference evidence="1" key="1">
    <citation type="submission" date="2009-06" db="EMBL/GenBank/DDBJ databases">
        <title>Complete sequence of chromosome of Geopacillus sp. WCH70.</title>
        <authorList>
            <consortium name="US DOE Joint Genome Institute"/>
            <person name="Lucas S."/>
            <person name="Copeland A."/>
            <person name="Lapidus A."/>
            <person name="Glavina del Rio T."/>
            <person name="Dalin E."/>
            <person name="Tice H."/>
            <person name="Bruce D."/>
            <person name="Goodwin L."/>
            <person name="Pitluck S."/>
            <person name="Chertkov O."/>
            <person name="Brettin T."/>
            <person name="Detter J.C."/>
            <person name="Han C."/>
            <person name="Larimer F."/>
            <person name="Land M."/>
            <person name="Hauser L."/>
            <person name="Kyrpides N."/>
            <person name="Mikhailova N."/>
            <person name="Brumm P."/>
            <person name="Mead D.A."/>
            <person name="Richardson P."/>
        </authorList>
    </citation>
    <scope>NUCLEOTIDE SEQUENCE [LARGE SCALE GENOMIC DNA]</scope>
    <source>
        <strain evidence="1">WCH70</strain>
    </source>
</reference>
<gene>
    <name evidence="1" type="ordered locus">GWCH70_2812</name>
</gene>
<dbReference type="KEGG" id="gwc:GWCH70_2812"/>
<dbReference type="AlphaFoldDB" id="C5D6V9"/>
<dbReference type="EMBL" id="CP001638">
    <property type="protein sequence ID" value="ACS25498.1"/>
    <property type="molecule type" value="Genomic_DNA"/>
</dbReference>
<protein>
    <submittedName>
        <fullName evidence="1">Uncharacterized protein</fullName>
    </submittedName>
</protein>
<dbReference type="HOGENOM" id="CLU_3153297_0_0_9"/>
<dbReference type="STRING" id="471223.GWCH70_2812"/>